<dbReference type="EMBL" id="VSRR010042017">
    <property type="protein sequence ID" value="MPC75852.1"/>
    <property type="molecule type" value="Genomic_DNA"/>
</dbReference>
<protein>
    <submittedName>
        <fullName evidence="1">Uncharacterized protein</fullName>
    </submittedName>
</protein>
<evidence type="ECO:0000313" key="1">
    <source>
        <dbReference type="EMBL" id="MPC75852.1"/>
    </source>
</evidence>
<proteinExistence type="predicted"/>
<keyword evidence="2" id="KW-1185">Reference proteome</keyword>
<accession>A0A5B7HWS6</accession>
<reference evidence="1 2" key="1">
    <citation type="submission" date="2019-05" db="EMBL/GenBank/DDBJ databases">
        <title>Another draft genome of Portunus trituberculatus and its Hox gene families provides insights of decapod evolution.</title>
        <authorList>
            <person name="Jeong J.-H."/>
            <person name="Song I."/>
            <person name="Kim S."/>
            <person name="Choi T."/>
            <person name="Kim D."/>
            <person name="Ryu S."/>
            <person name="Kim W."/>
        </authorList>
    </citation>
    <scope>NUCLEOTIDE SEQUENCE [LARGE SCALE GENOMIC DNA]</scope>
    <source>
        <tissue evidence="1">Muscle</tissue>
    </source>
</reference>
<name>A0A5B7HWS6_PORTR</name>
<dbReference type="AlphaFoldDB" id="A0A5B7HWS6"/>
<comment type="caution">
    <text evidence="1">The sequence shown here is derived from an EMBL/GenBank/DDBJ whole genome shotgun (WGS) entry which is preliminary data.</text>
</comment>
<evidence type="ECO:0000313" key="2">
    <source>
        <dbReference type="Proteomes" id="UP000324222"/>
    </source>
</evidence>
<sequence length="67" mass="7583">MKASRVKFGILKGTVCCSPEFMKAVFVTHTQPILDYSSVVWNTGYLGNLRLLEGVQQKWTKMIDICT</sequence>
<dbReference type="OrthoDB" id="207120at2759"/>
<dbReference type="Proteomes" id="UP000324222">
    <property type="component" value="Unassembled WGS sequence"/>
</dbReference>
<gene>
    <name evidence="1" type="ORF">E2C01_070249</name>
</gene>
<organism evidence="1 2">
    <name type="scientific">Portunus trituberculatus</name>
    <name type="common">Swimming crab</name>
    <name type="synonym">Neptunus trituberculatus</name>
    <dbReference type="NCBI Taxonomy" id="210409"/>
    <lineage>
        <taxon>Eukaryota</taxon>
        <taxon>Metazoa</taxon>
        <taxon>Ecdysozoa</taxon>
        <taxon>Arthropoda</taxon>
        <taxon>Crustacea</taxon>
        <taxon>Multicrustacea</taxon>
        <taxon>Malacostraca</taxon>
        <taxon>Eumalacostraca</taxon>
        <taxon>Eucarida</taxon>
        <taxon>Decapoda</taxon>
        <taxon>Pleocyemata</taxon>
        <taxon>Brachyura</taxon>
        <taxon>Eubrachyura</taxon>
        <taxon>Portunoidea</taxon>
        <taxon>Portunidae</taxon>
        <taxon>Portuninae</taxon>
        <taxon>Portunus</taxon>
    </lineage>
</organism>